<dbReference type="RefSeq" id="WP_254094306.1">
    <property type="nucleotide sequence ID" value="NZ_JAHESC010000077.1"/>
</dbReference>
<reference evidence="1 2" key="1">
    <citation type="submission" date="2021-05" db="EMBL/GenBank/DDBJ databases">
        <title>A Polyphasic approach of four new species of the genus Ohtaekwangia: Ohtaekwangia histidinii sp. nov., Ohtaekwangia cretensis sp. nov., Ohtaekwangia indiensis sp. nov., Ohtaekwangia reichenbachii sp. nov. from diverse environment.</title>
        <authorList>
            <person name="Octaviana S."/>
        </authorList>
    </citation>
    <scope>NUCLEOTIDE SEQUENCE [LARGE SCALE GENOMIC DNA]</scope>
    <source>
        <strain evidence="1 2">PWU37</strain>
    </source>
</reference>
<organism evidence="1 2">
    <name type="scientific">Dawidia soli</name>
    <dbReference type="NCBI Taxonomy" id="2782352"/>
    <lineage>
        <taxon>Bacteria</taxon>
        <taxon>Pseudomonadati</taxon>
        <taxon>Bacteroidota</taxon>
        <taxon>Cytophagia</taxon>
        <taxon>Cytophagales</taxon>
        <taxon>Chryseotaleaceae</taxon>
        <taxon>Dawidia</taxon>
    </lineage>
</organism>
<dbReference type="EMBL" id="JAHESC010000077">
    <property type="protein sequence ID" value="MBT1690650.1"/>
    <property type="molecule type" value="Genomic_DNA"/>
</dbReference>
<dbReference type="Proteomes" id="UP001319180">
    <property type="component" value="Unassembled WGS sequence"/>
</dbReference>
<proteinExistence type="predicted"/>
<name>A0AAP2GLI6_9BACT</name>
<sequence>MTYPRSNHFSVLTHIPWGPEGILPQFVAASSKARVSETEARKVRARPRIRLDEADHIFICNARAEQSNEEILLYSANNSQPVKKIASPRQTDDEADLQIIDFGAGYGRIVLLEILVRQNVRYNRVTALDLEGAVRWSAVGMHTPTTNTTSRSLDGAFQKLIVWEDKILVVPTKSTGQFVCIDPKTGALREPLITPPLEHLQVFGNHKNGLVKTVFLSHAKRYGLAIYPDEGSPEHLMEGSSALYSALQSAYGIDYHLNIYTNHHDTQHRISPEGAITYTDHLVDLAYDEQVNSLFAFRREADGIAVTQVTADSQTHFKPGDTALPGALSHYTDWQVTRNGSVILPLTTEKGLTVMQWSLPGGNP</sequence>
<accession>A0AAP2GLI6</accession>
<gene>
    <name evidence="1" type="ORF">KK078_29060</name>
</gene>
<comment type="caution">
    <text evidence="1">The sequence shown here is derived from an EMBL/GenBank/DDBJ whole genome shotgun (WGS) entry which is preliminary data.</text>
</comment>
<dbReference type="AlphaFoldDB" id="A0AAP2GLI6"/>
<keyword evidence="2" id="KW-1185">Reference proteome</keyword>
<evidence type="ECO:0000313" key="1">
    <source>
        <dbReference type="EMBL" id="MBT1690650.1"/>
    </source>
</evidence>
<protein>
    <submittedName>
        <fullName evidence="1">Uncharacterized protein</fullName>
    </submittedName>
</protein>
<evidence type="ECO:0000313" key="2">
    <source>
        <dbReference type="Proteomes" id="UP001319180"/>
    </source>
</evidence>